<gene>
    <name evidence="2" type="ORF">AB1Y20_014899</name>
</gene>
<organism evidence="2 3">
    <name type="scientific">Prymnesium parvum</name>
    <name type="common">Toxic golden alga</name>
    <dbReference type="NCBI Taxonomy" id="97485"/>
    <lineage>
        <taxon>Eukaryota</taxon>
        <taxon>Haptista</taxon>
        <taxon>Haptophyta</taxon>
        <taxon>Prymnesiophyceae</taxon>
        <taxon>Prymnesiales</taxon>
        <taxon>Prymnesiaceae</taxon>
        <taxon>Prymnesium</taxon>
    </lineage>
</organism>
<evidence type="ECO:0000313" key="2">
    <source>
        <dbReference type="EMBL" id="KAL1526171.1"/>
    </source>
</evidence>
<dbReference type="EMBL" id="JBGBPQ010000003">
    <property type="protein sequence ID" value="KAL1526171.1"/>
    <property type="molecule type" value="Genomic_DNA"/>
</dbReference>
<proteinExistence type="predicted"/>
<dbReference type="AlphaFoldDB" id="A0AB34JZT5"/>
<sequence length="253" mass="27251">MAKRAHGTDAWGRPAGARTAELARRPPPTSHVSADDELRSILTPLALAAPEPALRFARWAKDYPCVLRAHQLVLSREASILRRHEELSARRPNSSVKMTSAQLLGRALVEAYCGSFDGPLLPGLDFFDKSICVAPTFCSWVLPPVPPHGVRLVPPPLSYILSCHLVATSPTYNPLSSKAHPHAAVDVFLQASAARQGIAAGTMQDGNSPSLLLPPSLHPLHPAPMRLAGTSHPRLAARDTAHLHLSRRHTAQA</sequence>
<evidence type="ECO:0000313" key="3">
    <source>
        <dbReference type="Proteomes" id="UP001515480"/>
    </source>
</evidence>
<dbReference type="Proteomes" id="UP001515480">
    <property type="component" value="Unassembled WGS sequence"/>
</dbReference>
<keyword evidence="3" id="KW-1185">Reference proteome</keyword>
<name>A0AB34JZT5_PRYPA</name>
<reference evidence="2 3" key="1">
    <citation type="journal article" date="2024" name="Science">
        <title>Giant polyketide synthase enzymes in the biosynthesis of giant marine polyether toxins.</title>
        <authorList>
            <person name="Fallon T.R."/>
            <person name="Shende V.V."/>
            <person name="Wierzbicki I.H."/>
            <person name="Pendleton A.L."/>
            <person name="Watervoot N.F."/>
            <person name="Auber R.P."/>
            <person name="Gonzalez D.J."/>
            <person name="Wisecaver J.H."/>
            <person name="Moore B.S."/>
        </authorList>
    </citation>
    <scope>NUCLEOTIDE SEQUENCE [LARGE SCALE GENOMIC DNA]</scope>
    <source>
        <strain evidence="2 3">12B1</strain>
    </source>
</reference>
<comment type="caution">
    <text evidence="2">The sequence shown here is derived from an EMBL/GenBank/DDBJ whole genome shotgun (WGS) entry which is preliminary data.</text>
</comment>
<evidence type="ECO:0000256" key="1">
    <source>
        <dbReference type="SAM" id="MobiDB-lite"/>
    </source>
</evidence>
<protein>
    <submittedName>
        <fullName evidence="2">Uncharacterized protein</fullName>
    </submittedName>
</protein>
<accession>A0AB34JZT5</accession>
<feature type="region of interest" description="Disordered" evidence="1">
    <location>
        <begin position="1"/>
        <end position="35"/>
    </location>
</feature>